<proteinExistence type="predicted"/>
<dbReference type="PANTHER" id="PTHR42783:SF3">
    <property type="entry name" value="GLUTAMATE SYNTHASE [NADPH] SMALL CHAIN-RELATED"/>
    <property type="match status" value="1"/>
</dbReference>
<feature type="domain" description="FAD/NAD(P)-binding" evidence="1">
    <location>
        <begin position="135"/>
        <end position="425"/>
    </location>
</feature>
<dbReference type="EMBL" id="CP019698">
    <property type="protein sequence ID" value="AQS58246.1"/>
    <property type="molecule type" value="Genomic_DNA"/>
</dbReference>
<dbReference type="Gene3D" id="1.10.1060.10">
    <property type="entry name" value="Alpha-helical ferredoxin"/>
    <property type="match status" value="1"/>
</dbReference>
<dbReference type="RefSeq" id="WP_077713210.1">
    <property type="nucleotide sequence ID" value="NZ_CP019698.1"/>
</dbReference>
<protein>
    <submittedName>
        <fullName evidence="3">Pyridine nucleotide-disulfide oxidoreductase</fullName>
    </submittedName>
</protein>
<dbReference type="KEGG" id="dfg:B0537_03575"/>
<dbReference type="STRING" id="1833852.B0537_03575"/>
<dbReference type="InterPro" id="IPR036188">
    <property type="entry name" value="FAD/NAD-bd_sf"/>
</dbReference>
<dbReference type="PANTHER" id="PTHR42783">
    <property type="entry name" value="GLUTAMATE SYNTHASE [NADPH] SMALL CHAIN"/>
    <property type="match status" value="1"/>
</dbReference>
<dbReference type="Proteomes" id="UP000189464">
    <property type="component" value="Chromosome"/>
</dbReference>
<evidence type="ECO:0000259" key="2">
    <source>
        <dbReference type="Pfam" id="PF14691"/>
    </source>
</evidence>
<evidence type="ECO:0000313" key="3">
    <source>
        <dbReference type="EMBL" id="AQS58246.1"/>
    </source>
</evidence>
<dbReference type="GO" id="GO:0016491">
    <property type="term" value="F:oxidoreductase activity"/>
    <property type="evidence" value="ECO:0007669"/>
    <property type="project" value="InterPro"/>
</dbReference>
<dbReference type="OrthoDB" id="9803192at2"/>
<dbReference type="SUPFAM" id="SSF51971">
    <property type="entry name" value="Nucleotide-binding domain"/>
    <property type="match status" value="1"/>
</dbReference>
<organism evidence="3 4">
    <name type="scientific">Desulforamulus ferrireducens</name>
    <dbReference type="NCBI Taxonomy" id="1833852"/>
    <lineage>
        <taxon>Bacteria</taxon>
        <taxon>Bacillati</taxon>
        <taxon>Bacillota</taxon>
        <taxon>Clostridia</taxon>
        <taxon>Eubacteriales</taxon>
        <taxon>Peptococcaceae</taxon>
        <taxon>Desulforamulus</taxon>
    </lineage>
</organism>
<dbReference type="SUPFAM" id="SSF46548">
    <property type="entry name" value="alpha-helical ferredoxin"/>
    <property type="match status" value="1"/>
</dbReference>
<dbReference type="PRINTS" id="PR00419">
    <property type="entry name" value="ADXRDTASE"/>
</dbReference>
<evidence type="ECO:0000313" key="4">
    <source>
        <dbReference type="Proteomes" id="UP000189464"/>
    </source>
</evidence>
<dbReference type="InterPro" id="IPR028261">
    <property type="entry name" value="DPD_II"/>
</dbReference>
<reference evidence="3 4" key="1">
    <citation type="journal article" date="2016" name="Int. J. Syst. Evol. Microbiol.">
        <title>Desulfotomaculum ferrireducens sp. nov., a moderately thermophilic sulfate-reducing and dissimilatory Fe(III)-reducing bacterium isolated from compost.</title>
        <authorList>
            <person name="Yang G."/>
            <person name="Guo J."/>
            <person name="Zhuang L."/>
            <person name="Yuan Y."/>
            <person name="Zhou S."/>
        </authorList>
    </citation>
    <scope>NUCLEOTIDE SEQUENCE [LARGE SCALE GENOMIC DNA]</scope>
    <source>
        <strain evidence="3 4">GSS09</strain>
    </source>
</reference>
<name>A0A1S6ITZ0_9FIRM</name>
<sequence>MIIDKSSNFNEKELNFDEIDQGFTTKEAIAEARRCLNCSKPQCRTGCPIDNNIPAFIQALSKGNIGEAREIIAERSNLPAVCGRVCPHEKQCEGHCILNKKQQGIKIGKLERFIADFDAEMDLSKEKMPAKTKGKVAVIGSGPAGLTVAGDLAKEGFNVVVYEAESEPGGVLLYGIPEYRLPKEVVRQETERIASLGVTFITNCLVGESITLDQMFAQGFDAVFIGTGTALAKDLTLPGRELHGIVQATYFLRTVTLYNQGNLDRKEVPVNEGDKVLLIGAGNVAMDAARTALRLGASEVTVVYRRQESEIPALRAEYEGAVAEGVKFSWQTSPLAFVGEGGVLTGLEVASPAGKTVLKADKILLAIGSRPAARIVSTTTGIEVNPAGYVITKERPYGMTTRKGVFAGGDVVHQPATVVLAMKEAKLVAKGIAAYVEAKKLLEEC</sequence>
<feature type="domain" description="Dihydroprymidine dehydrogenase" evidence="2">
    <location>
        <begin position="14"/>
        <end position="121"/>
    </location>
</feature>
<gene>
    <name evidence="3" type="ORF">B0537_03575</name>
</gene>
<dbReference type="Pfam" id="PF07992">
    <property type="entry name" value="Pyr_redox_2"/>
    <property type="match status" value="1"/>
</dbReference>
<dbReference type="InterPro" id="IPR009051">
    <property type="entry name" value="Helical_ferredxn"/>
</dbReference>
<dbReference type="GO" id="GO:0051536">
    <property type="term" value="F:iron-sulfur cluster binding"/>
    <property type="evidence" value="ECO:0007669"/>
    <property type="project" value="InterPro"/>
</dbReference>
<evidence type="ECO:0000259" key="1">
    <source>
        <dbReference type="Pfam" id="PF07992"/>
    </source>
</evidence>
<keyword evidence="4" id="KW-1185">Reference proteome</keyword>
<dbReference type="AlphaFoldDB" id="A0A1S6ITZ0"/>
<accession>A0A1S6ITZ0</accession>
<dbReference type="InterPro" id="IPR023753">
    <property type="entry name" value="FAD/NAD-binding_dom"/>
</dbReference>
<dbReference type="Gene3D" id="3.50.50.60">
    <property type="entry name" value="FAD/NAD(P)-binding domain"/>
    <property type="match status" value="2"/>
</dbReference>
<dbReference type="Pfam" id="PF14691">
    <property type="entry name" value="Fer4_20"/>
    <property type="match status" value="1"/>
</dbReference>